<keyword evidence="17" id="KW-1185">Reference proteome</keyword>
<dbReference type="Pfam" id="PF13434">
    <property type="entry name" value="Lys_Orn_oxgnase"/>
    <property type="match status" value="1"/>
</dbReference>
<evidence type="ECO:0000256" key="3">
    <source>
        <dbReference type="ARBA" id="ARBA00007588"/>
    </source>
</evidence>
<dbReference type="Gene3D" id="3.50.50.60">
    <property type="entry name" value="FAD/NAD(P)-binding domain"/>
    <property type="match status" value="1"/>
</dbReference>
<comment type="caution">
    <text evidence="16">The sequence shown here is derived from an EMBL/GenBank/DDBJ whole genome shotgun (WGS) entry which is preliminary data.</text>
</comment>
<dbReference type="RefSeq" id="WP_252426987.1">
    <property type="nucleotide sequence ID" value="NZ_JAMWMR010000022.1"/>
</dbReference>
<evidence type="ECO:0000256" key="12">
    <source>
        <dbReference type="ARBA" id="ARBA00031158"/>
    </source>
</evidence>
<dbReference type="Proteomes" id="UP001523219">
    <property type="component" value="Unassembled WGS sequence"/>
</dbReference>
<evidence type="ECO:0000256" key="7">
    <source>
        <dbReference type="ARBA" id="ARBA00022827"/>
    </source>
</evidence>
<dbReference type="PANTHER" id="PTHR42802:SF1">
    <property type="entry name" value="L-ORNITHINE N(5)-MONOOXYGENASE"/>
    <property type="match status" value="1"/>
</dbReference>
<evidence type="ECO:0000256" key="15">
    <source>
        <dbReference type="ARBA" id="ARBA00048407"/>
    </source>
</evidence>
<reference evidence="16 17" key="1">
    <citation type="submission" date="2022-05" db="EMBL/GenBank/DDBJ databases">
        <title>Streptomyces sp. nov. RY43-2 isolated from soil of a peat swamp forest.</title>
        <authorList>
            <person name="Kanchanasin P."/>
            <person name="Tanasupawat S."/>
            <person name="Phongsopitanun W."/>
        </authorList>
    </citation>
    <scope>NUCLEOTIDE SEQUENCE [LARGE SCALE GENOMIC DNA]</scope>
    <source>
        <strain evidence="16 17">RY43-2</strain>
    </source>
</reference>
<evidence type="ECO:0000313" key="16">
    <source>
        <dbReference type="EMBL" id="MCN9243556.1"/>
    </source>
</evidence>
<evidence type="ECO:0000256" key="5">
    <source>
        <dbReference type="ARBA" id="ARBA00016406"/>
    </source>
</evidence>
<comment type="pathway">
    <text evidence="2">Siderophore biosynthesis.</text>
</comment>
<dbReference type="InterPro" id="IPR036188">
    <property type="entry name" value="FAD/NAD-bd_sf"/>
</dbReference>
<evidence type="ECO:0000256" key="13">
    <source>
        <dbReference type="ARBA" id="ARBA00032493"/>
    </source>
</evidence>
<evidence type="ECO:0000256" key="4">
    <source>
        <dbReference type="ARBA" id="ARBA00013076"/>
    </source>
</evidence>
<keyword evidence="6" id="KW-0285">Flavoprotein</keyword>
<dbReference type="SUPFAM" id="SSF51905">
    <property type="entry name" value="FAD/NAD(P)-binding domain"/>
    <property type="match status" value="2"/>
</dbReference>
<organism evidence="16 17">
    <name type="scientific">Streptomyces macrolidinus</name>
    <dbReference type="NCBI Taxonomy" id="2952607"/>
    <lineage>
        <taxon>Bacteria</taxon>
        <taxon>Bacillati</taxon>
        <taxon>Actinomycetota</taxon>
        <taxon>Actinomycetes</taxon>
        <taxon>Kitasatosporales</taxon>
        <taxon>Streptomycetaceae</taxon>
        <taxon>Streptomyces</taxon>
    </lineage>
</organism>
<name>A0ABT0ZJ21_9ACTN</name>
<evidence type="ECO:0000256" key="1">
    <source>
        <dbReference type="ARBA" id="ARBA00001974"/>
    </source>
</evidence>
<dbReference type="InterPro" id="IPR025700">
    <property type="entry name" value="Lys/Orn_oxygenase"/>
</dbReference>
<evidence type="ECO:0000256" key="8">
    <source>
        <dbReference type="ARBA" id="ARBA00022857"/>
    </source>
</evidence>
<proteinExistence type="inferred from homology"/>
<evidence type="ECO:0000256" key="10">
    <source>
        <dbReference type="ARBA" id="ARBA00023033"/>
    </source>
</evidence>
<keyword evidence="9" id="KW-0560">Oxidoreductase</keyword>
<evidence type="ECO:0000313" key="17">
    <source>
        <dbReference type="Proteomes" id="UP001523219"/>
    </source>
</evidence>
<keyword evidence="10" id="KW-0503">Monooxygenase</keyword>
<sequence length="428" mass="47202">MQDTTRILDVAGIGFGPSNLALAIALRERGEEAPSAAFFDRSPSFGWHRGMLIDDATMQISYLKDLVTLRDPTSSFSFLCYLKDRGRLVDFINHQILVPSRTEFHDYLAWAAARFPEVVSYGSEVTAVRPVPGEHAIDCVELVIRDVAEPDRTRTCLARNLVLATGLRMALPDGVELSERVWHSSEFLHRLAELPPAPERSFTVVGAGQSAAEVTNHLLGAFPDARVHAVFSRYGYSVADDSPFANRIFDPAAVDDYYLASPEVRQSLMRYHGNANYSVVDLDLIKEIYRRQYQDKVAGVHRLRIANVSRVRAATPVANGVDVQVEFLPNGEVETVNSDVVIFATGYRPADPMPLLGELGDFIELDDEGMLRVDRNYRAVTSEKLACGIYLQGATEHTHGISSSLLSMTAVRSGEIAESLCAAVRPTS</sequence>
<comment type="cofactor">
    <cofactor evidence="1">
        <name>FAD</name>
        <dbReference type="ChEBI" id="CHEBI:57692"/>
    </cofactor>
</comment>
<protein>
    <recommendedName>
        <fullName evidence="5">L-lysine N6-monooxygenase MbtG</fullName>
        <ecNumber evidence="4">1.14.13.59</ecNumber>
    </recommendedName>
    <alternativeName>
        <fullName evidence="14">Lysine 6-N-hydroxylase</fullName>
    </alternativeName>
    <alternativeName>
        <fullName evidence="13">Lysine N6-hydroxylase</fullName>
    </alternativeName>
    <alternativeName>
        <fullName evidence="11">Lysine-N-oxygenase</fullName>
    </alternativeName>
    <alternativeName>
        <fullName evidence="12">Mycobactin synthase protein G</fullName>
    </alternativeName>
</protein>
<evidence type="ECO:0000256" key="11">
    <source>
        <dbReference type="ARBA" id="ARBA00029939"/>
    </source>
</evidence>
<evidence type="ECO:0000256" key="6">
    <source>
        <dbReference type="ARBA" id="ARBA00022630"/>
    </source>
</evidence>
<evidence type="ECO:0000256" key="14">
    <source>
        <dbReference type="ARBA" id="ARBA00032738"/>
    </source>
</evidence>
<dbReference type="EMBL" id="JAMWMR010000022">
    <property type="protein sequence ID" value="MCN9243556.1"/>
    <property type="molecule type" value="Genomic_DNA"/>
</dbReference>
<evidence type="ECO:0000256" key="2">
    <source>
        <dbReference type="ARBA" id="ARBA00004924"/>
    </source>
</evidence>
<evidence type="ECO:0000256" key="9">
    <source>
        <dbReference type="ARBA" id="ARBA00023002"/>
    </source>
</evidence>
<dbReference type="PANTHER" id="PTHR42802">
    <property type="entry name" value="MONOOXYGENASE"/>
    <property type="match status" value="1"/>
</dbReference>
<keyword evidence="7" id="KW-0274">FAD</keyword>
<comment type="catalytic activity">
    <reaction evidence="15">
        <text>L-lysine + NADPH + O2 = N(6)-hydroxy-L-lysine + NADP(+) + H2O</text>
        <dbReference type="Rhea" id="RHEA:23228"/>
        <dbReference type="ChEBI" id="CHEBI:15377"/>
        <dbReference type="ChEBI" id="CHEBI:15379"/>
        <dbReference type="ChEBI" id="CHEBI:32551"/>
        <dbReference type="ChEBI" id="CHEBI:57783"/>
        <dbReference type="ChEBI" id="CHEBI:57820"/>
        <dbReference type="ChEBI" id="CHEBI:58349"/>
        <dbReference type="EC" id="1.14.13.59"/>
    </reaction>
</comment>
<accession>A0ABT0ZJ21</accession>
<keyword evidence="8" id="KW-0521">NADP</keyword>
<dbReference type="EC" id="1.14.13.59" evidence="4"/>
<gene>
    <name evidence="16" type="ORF">NGF19_22665</name>
</gene>
<comment type="similarity">
    <text evidence="3">Belongs to the lysine N(6)-hydroxylase/L-ornithine N(5)-oxygenase family.</text>
</comment>